<dbReference type="CDD" id="cd19076">
    <property type="entry name" value="AKR_AKR13A_13D"/>
    <property type="match status" value="1"/>
</dbReference>
<evidence type="ECO:0000313" key="4">
    <source>
        <dbReference type="Proteomes" id="UP000272010"/>
    </source>
</evidence>
<dbReference type="GO" id="GO:0005737">
    <property type="term" value="C:cytoplasm"/>
    <property type="evidence" value="ECO:0007669"/>
    <property type="project" value="TreeGrafter"/>
</dbReference>
<dbReference type="InterPro" id="IPR023210">
    <property type="entry name" value="NADP_OxRdtase_dom"/>
</dbReference>
<dbReference type="Proteomes" id="UP000272010">
    <property type="component" value="Chromosome"/>
</dbReference>
<organism evidence="3 4">
    <name type="scientific">Paracoccus yeei</name>
    <dbReference type="NCBI Taxonomy" id="147645"/>
    <lineage>
        <taxon>Bacteria</taxon>
        <taxon>Pseudomonadati</taxon>
        <taxon>Pseudomonadota</taxon>
        <taxon>Alphaproteobacteria</taxon>
        <taxon>Rhodobacterales</taxon>
        <taxon>Paracoccaceae</taxon>
        <taxon>Paracoccus</taxon>
    </lineage>
</organism>
<feature type="domain" description="NADP-dependent oxidoreductase" evidence="2">
    <location>
        <begin position="19"/>
        <end position="310"/>
    </location>
</feature>
<dbReference type="Gene3D" id="3.20.20.100">
    <property type="entry name" value="NADP-dependent oxidoreductase domain"/>
    <property type="match status" value="1"/>
</dbReference>
<dbReference type="PROSITE" id="PS51257">
    <property type="entry name" value="PROKAR_LIPOPROTEIN"/>
    <property type="match status" value="1"/>
</dbReference>
<dbReference type="EMBL" id="CP031078">
    <property type="protein sequence ID" value="AYF00237.1"/>
    <property type="molecule type" value="Genomic_DNA"/>
</dbReference>
<gene>
    <name evidence="3" type="ORF">PY32053_00560</name>
</gene>
<evidence type="ECO:0000256" key="1">
    <source>
        <dbReference type="ARBA" id="ARBA00023002"/>
    </source>
</evidence>
<dbReference type="PANTHER" id="PTHR43625">
    <property type="entry name" value="AFLATOXIN B1 ALDEHYDE REDUCTASE"/>
    <property type="match status" value="1"/>
</dbReference>
<name>A0A386UHW5_9RHOB</name>
<protein>
    <submittedName>
        <fullName evidence="3">Aldo/keto reductase</fullName>
    </submittedName>
</protein>
<dbReference type="AlphaFoldDB" id="A0A386UHW5"/>
<evidence type="ECO:0000259" key="2">
    <source>
        <dbReference type="Pfam" id="PF00248"/>
    </source>
</evidence>
<dbReference type="SUPFAM" id="SSF51430">
    <property type="entry name" value="NAD(P)-linked oxidoreductase"/>
    <property type="match status" value="1"/>
</dbReference>
<dbReference type="PANTHER" id="PTHR43625:SF40">
    <property type="entry name" value="ALDO-KETO REDUCTASE YAKC [NADP(+)]"/>
    <property type="match status" value="1"/>
</dbReference>
<dbReference type="InterPro" id="IPR036812">
    <property type="entry name" value="NAD(P)_OxRdtase_dom_sf"/>
</dbReference>
<keyword evidence="1" id="KW-0560">Oxidoreductase</keyword>
<proteinExistence type="predicted"/>
<dbReference type="InterPro" id="IPR050791">
    <property type="entry name" value="Aldo-Keto_reductase"/>
</dbReference>
<reference evidence="4" key="1">
    <citation type="submission" date="2018-07" db="EMBL/GenBank/DDBJ databases">
        <title>Genome Structure of the Opportunistic Pathogen Paracoccus yeei (Alphaproteobacteria) and Identification of Putative Virulence Factors.</title>
        <authorList>
            <person name="Lasek R."/>
            <person name="Szuplewska M."/>
            <person name="Mitura M."/>
            <person name="Decewicz P."/>
            <person name="Chmielowska C."/>
            <person name="Pawlot A."/>
            <person name="Sentkowska D."/>
            <person name="Czarnecki J."/>
            <person name="Bartosik D."/>
        </authorList>
    </citation>
    <scope>NUCLEOTIDE SEQUENCE [LARGE SCALE GENOMIC DNA]</scope>
    <source>
        <strain evidence="4">CCUG 32053</strain>
    </source>
</reference>
<evidence type="ECO:0000313" key="3">
    <source>
        <dbReference type="EMBL" id="AYF00237.1"/>
    </source>
</evidence>
<dbReference type="GO" id="GO:0016491">
    <property type="term" value="F:oxidoreductase activity"/>
    <property type="evidence" value="ECO:0007669"/>
    <property type="project" value="UniProtKB-KW"/>
</dbReference>
<sequence length="335" mass="35977">MNKETIMRHRTLGPLGVSAIGLGCMGFSQAYGAQDEAASARTLHRALDLGITFFDTAEVYGPHRNEALLGRALKGRKAIVATKFGFTYRQDRHDFGEVTGTDGSPANARRVAEASLKRLGREVIDLYYLHRADPAVPIEDSVGAMADLVAEGKVRAIGLSEVSADGLRRAHAVHPIAALQSEYSLWTREVEANGVLRTCAELGIGFVPFSPLGRGFLTGTIASSAALEPGDFRHQVPRFHPEHAEANRRLVAVVQQVAQARGATAAQVALAWVMAQGDHIVPIPGAKRIPHLEQNAAAVDLVLEAAELELLSRTFAAQAVSGSRYSPTFEAMTQK</sequence>
<dbReference type="Pfam" id="PF00248">
    <property type="entry name" value="Aldo_ket_red"/>
    <property type="match status" value="1"/>
</dbReference>
<accession>A0A386UHW5</accession>